<dbReference type="STRING" id="39692.BST38_09885"/>
<organism evidence="1 2">
    <name type="scientific">Mycolicibacterium parafortuitum</name>
    <name type="common">Mycobacterium parafortuitum</name>
    <dbReference type="NCBI Taxonomy" id="39692"/>
    <lineage>
        <taxon>Bacteria</taxon>
        <taxon>Bacillati</taxon>
        <taxon>Actinomycetota</taxon>
        <taxon>Actinomycetes</taxon>
        <taxon>Mycobacteriales</taxon>
        <taxon>Mycobacteriaceae</taxon>
        <taxon>Mycolicibacterium</taxon>
    </lineage>
</organism>
<evidence type="ECO:0000313" key="1">
    <source>
        <dbReference type="EMBL" id="SRX80676.1"/>
    </source>
</evidence>
<dbReference type="EMBL" id="UEGS01000001">
    <property type="protein sequence ID" value="SRX80676.1"/>
    <property type="molecule type" value="Genomic_DNA"/>
</dbReference>
<proteinExistence type="predicted"/>
<evidence type="ECO:0000313" key="2">
    <source>
        <dbReference type="Proteomes" id="UP000252008"/>
    </source>
</evidence>
<protein>
    <submittedName>
        <fullName evidence="1">Uncharacterized protein</fullName>
    </submittedName>
</protein>
<keyword evidence="2" id="KW-1185">Reference proteome</keyword>
<dbReference type="Proteomes" id="UP000252008">
    <property type="component" value="Unassembled WGS sequence"/>
</dbReference>
<dbReference type="RefSeq" id="WP_083143106.1">
    <property type="nucleotide sequence ID" value="NZ_MVID01000006.1"/>
</dbReference>
<sequence>MLIESQIHTTALPTLDQLLACVESAVQRYDRGRYSEATVLAGHLRAVLFRRDGSDALYGHRDTLTWVDTAGVINPKTTSAAAALTLMRIRSRRGGCGEFVPKLAMYPPAPIRTRDGEQILSGARIPFEHWWTNPVIQDADGMQFSRKQLVLALAPGDDREARAARRALSRSKTLRAVLGDLPVHRLCESPVTASIRQIGYEVLQSLAEQRHLLEAAA</sequence>
<gene>
    <name evidence="1" type="ORF">MPP7335_02420</name>
</gene>
<name>A0A375YHS9_MYCPF</name>
<dbReference type="AlphaFoldDB" id="A0A375YHS9"/>
<accession>A0A375YHS9</accession>
<reference evidence="1 2" key="1">
    <citation type="submission" date="2018-05" db="EMBL/GenBank/DDBJ databases">
        <authorList>
            <consortium name="IHU Genomes"/>
        </authorList>
    </citation>
    <scope>NUCLEOTIDE SEQUENCE [LARGE SCALE GENOMIC DNA]</scope>
    <source>
        <strain evidence="1 2">P7335</strain>
    </source>
</reference>